<feature type="region of interest" description="Disordered" evidence="1">
    <location>
        <begin position="39"/>
        <end position="81"/>
    </location>
</feature>
<evidence type="ECO:0000256" key="1">
    <source>
        <dbReference type="SAM" id="MobiDB-lite"/>
    </source>
</evidence>
<dbReference type="RefSeq" id="WP_275814005.1">
    <property type="nucleotide sequence ID" value="NZ_BAAANM010000003.1"/>
</dbReference>
<dbReference type="EMBL" id="JARHTQ010000008">
    <property type="protein sequence ID" value="MDF2256920.1"/>
    <property type="molecule type" value="Genomic_DNA"/>
</dbReference>
<reference evidence="2 3" key="1">
    <citation type="submission" date="2023-03" db="EMBL/GenBank/DDBJ databases">
        <title>Draft genome sequence of type strain Streptomyces ferralitis JCM 14344.</title>
        <authorList>
            <person name="Klaysubun C."/>
            <person name="Duangmal K."/>
        </authorList>
    </citation>
    <scope>NUCLEOTIDE SEQUENCE [LARGE SCALE GENOMIC DNA]</scope>
    <source>
        <strain evidence="2 3">JCM 14344</strain>
    </source>
</reference>
<keyword evidence="3" id="KW-1185">Reference proteome</keyword>
<organism evidence="2 3">
    <name type="scientific">Streptantibioticus ferralitis</name>
    <dbReference type="NCBI Taxonomy" id="236510"/>
    <lineage>
        <taxon>Bacteria</taxon>
        <taxon>Bacillati</taxon>
        <taxon>Actinomycetota</taxon>
        <taxon>Actinomycetes</taxon>
        <taxon>Kitasatosporales</taxon>
        <taxon>Streptomycetaceae</taxon>
        <taxon>Streptantibioticus</taxon>
    </lineage>
</organism>
<dbReference type="PROSITE" id="PS51257">
    <property type="entry name" value="PROKAR_LIPOPROTEIN"/>
    <property type="match status" value="1"/>
</dbReference>
<sequence length="230" mass="23886">MSHRTDHSPRTHRTALRTAAAVFTVAAGLTLCACGPDGGSASGKTGPSVSASQGTDRAGVPATPRTTAQGRTTAPPWDAPADASARAQAAQLPMLGAEGQVMHIHTHLDILVNGQPVTVPAFIGIDAKQQRISPLHTHTPDGVIHIESPVKAAFTLGQFMTEWNVALSPQQLGGLKAEGGKELHAYVNGKQIKGDPAAIELKAHDEIALVYGPANAQVKIPSSFNWPAGE</sequence>
<dbReference type="Proteomes" id="UP001220022">
    <property type="component" value="Unassembled WGS sequence"/>
</dbReference>
<protein>
    <submittedName>
        <fullName evidence="2">Uncharacterized protein</fullName>
    </submittedName>
</protein>
<evidence type="ECO:0000313" key="2">
    <source>
        <dbReference type="EMBL" id="MDF2256920.1"/>
    </source>
</evidence>
<evidence type="ECO:0000313" key="3">
    <source>
        <dbReference type="Proteomes" id="UP001220022"/>
    </source>
</evidence>
<name>A0ABT5Z1I1_9ACTN</name>
<accession>A0ABT5Z1I1</accession>
<comment type="caution">
    <text evidence="2">The sequence shown here is derived from an EMBL/GenBank/DDBJ whole genome shotgun (WGS) entry which is preliminary data.</text>
</comment>
<proteinExistence type="predicted"/>
<gene>
    <name evidence="2" type="ORF">P2L57_14675</name>
</gene>
<feature type="compositionally biased region" description="Polar residues" evidence="1">
    <location>
        <begin position="42"/>
        <end position="55"/>
    </location>
</feature>